<dbReference type="GO" id="GO:0016020">
    <property type="term" value="C:membrane"/>
    <property type="evidence" value="ECO:0007669"/>
    <property type="project" value="TreeGrafter"/>
</dbReference>
<evidence type="ECO:0000313" key="3">
    <source>
        <dbReference type="Proteomes" id="UP000438429"/>
    </source>
</evidence>
<comment type="caution">
    <text evidence="2">The sequence shown here is derived from an EMBL/GenBank/DDBJ whole genome shotgun (WGS) entry which is preliminary data.</text>
</comment>
<dbReference type="Proteomes" id="UP000438429">
    <property type="component" value="Unassembled WGS sequence"/>
</dbReference>
<evidence type="ECO:0000259" key="1">
    <source>
        <dbReference type="Pfam" id="PF19441"/>
    </source>
</evidence>
<dbReference type="AlphaFoldDB" id="A0A6A4RRU7"/>
<dbReference type="PANTHER" id="PTHR16592:SF9">
    <property type="entry name" value="ASTROTACTIN-1-LIKE"/>
    <property type="match status" value="1"/>
</dbReference>
<dbReference type="GO" id="GO:0005768">
    <property type="term" value="C:endosome"/>
    <property type="evidence" value="ECO:0007669"/>
    <property type="project" value="TreeGrafter"/>
</dbReference>
<sequence>MLYYQQNASGPWVNELCGRRLLDPCEHQCDQDTAAITPDVHVSCFHTGYVFLIAKMQEKCNSKVMRPLLI</sequence>
<dbReference type="InterPro" id="IPR026995">
    <property type="entry name" value="Astrotactin"/>
</dbReference>
<dbReference type="PANTHER" id="PTHR16592">
    <property type="entry name" value="ASTROTACTIN-1-LIKE"/>
    <property type="match status" value="1"/>
</dbReference>
<dbReference type="EMBL" id="VEVO01000838">
    <property type="protein sequence ID" value="KAF0021951.1"/>
    <property type="molecule type" value="Genomic_DNA"/>
</dbReference>
<evidence type="ECO:0000313" key="2">
    <source>
        <dbReference type="EMBL" id="KAF0021951.1"/>
    </source>
</evidence>
<reference evidence="2 3" key="1">
    <citation type="submission" date="2019-06" db="EMBL/GenBank/DDBJ databases">
        <title>Draft genomes of female and male turbot (Scophthalmus maximus).</title>
        <authorList>
            <person name="Xu H."/>
            <person name="Xu X.-W."/>
            <person name="Shao C."/>
            <person name="Chen S."/>
        </authorList>
    </citation>
    <scope>NUCLEOTIDE SEQUENCE [LARGE SCALE GENOMIC DNA]</scope>
    <source>
        <strain evidence="2">Ysfricsl-2016a</strain>
        <tissue evidence="2">Blood</tissue>
    </source>
</reference>
<dbReference type="GO" id="GO:0007158">
    <property type="term" value="P:neuron cell-cell adhesion"/>
    <property type="evidence" value="ECO:0007669"/>
    <property type="project" value="TreeGrafter"/>
</dbReference>
<proteinExistence type="predicted"/>
<feature type="domain" description="Astrotactin-1/2 N-terminal" evidence="1">
    <location>
        <begin position="2"/>
        <end position="45"/>
    </location>
</feature>
<dbReference type="Pfam" id="PF19441">
    <property type="entry name" value="ASTN_1_2_N"/>
    <property type="match status" value="1"/>
</dbReference>
<accession>A0A6A4RRU7</accession>
<dbReference type="InterPro" id="IPR045575">
    <property type="entry name" value="ASTN_1_2_N"/>
</dbReference>
<name>A0A6A4RRU7_SCOMX</name>
<gene>
    <name evidence="2" type="ORF">F2P81_025796</name>
</gene>
<dbReference type="GO" id="GO:0001764">
    <property type="term" value="P:neuron migration"/>
    <property type="evidence" value="ECO:0007669"/>
    <property type="project" value="InterPro"/>
</dbReference>
<protein>
    <recommendedName>
        <fullName evidence="1">Astrotactin-1/2 N-terminal domain-containing protein</fullName>
    </recommendedName>
</protein>
<organism evidence="2 3">
    <name type="scientific">Scophthalmus maximus</name>
    <name type="common">Turbot</name>
    <name type="synonym">Psetta maxima</name>
    <dbReference type="NCBI Taxonomy" id="52904"/>
    <lineage>
        <taxon>Eukaryota</taxon>
        <taxon>Metazoa</taxon>
        <taxon>Chordata</taxon>
        <taxon>Craniata</taxon>
        <taxon>Vertebrata</taxon>
        <taxon>Euteleostomi</taxon>
        <taxon>Actinopterygii</taxon>
        <taxon>Neopterygii</taxon>
        <taxon>Teleostei</taxon>
        <taxon>Neoteleostei</taxon>
        <taxon>Acanthomorphata</taxon>
        <taxon>Carangaria</taxon>
        <taxon>Pleuronectiformes</taxon>
        <taxon>Pleuronectoidei</taxon>
        <taxon>Scophthalmidae</taxon>
        <taxon>Scophthalmus</taxon>
    </lineage>
</organism>